<evidence type="ECO:0008006" key="4">
    <source>
        <dbReference type="Google" id="ProtNLM"/>
    </source>
</evidence>
<proteinExistence type="predicted"/>
<sequence>MKPLRRSNILLLLAACLSFTGVKAQRASVNCGTKTATGNTQVQVQIPQIDGLESLASLAAVPFSEVSSESLESLASLENFEDVPVAAKVGSAVVVINGAVQPEPFAAEKHKNLTRTFKVKSTDKLSIENQFGEVTVQTWARNEIAVEVNIVTRAATDAKAQEIMDRIDVEVSERGNVIAFVTNLQPMQIRSSSMKSFEVNYIIKMPKINPLHISHRFGNVHLPNFEGTTDITVKHGGIMAGRLTNKQNSIVLEHARGDNSVEYLKAADLRIRHSTFKITEADQLVLNSAHSMITIGKVETLSVESQHDPVFKMGSVNQLSGKGSFTVFKLGNLTESAKLDLRHGPKFEIGSVGQNFKRIDINGEFTQINLNFSDKNAFNFDVNTEHCTGLRANPDLVKLNFKEVRNTSASYKGNYGTTSPKGVVVVNAKHGSVAFN</sequence>
<protein>
    <recommendedName>
        <fullName evidence="4">Adhesin domain-containing protein</fullName>
    </recommendedName>
</protein>
<comment type="caution">
    <text evidence="2">The sequence shown here is derived from an EMBL/GenBank/DDBJ whole genome shotgun (WGS) entry which is preliminary data.</text>
</comment>
<accession>A0ABW2DL10</accession>
<keyword evidence="3" id="KW-1185">Reference proteome</keyword>
<organism evidence="2 3">
    <name type="scientific">Rufibacter roseus</name>
    <dbReference type="NCBI Taxonomy" id="1567108"/>
    <lineage>
        <taxon>Bacteria</taxon>
        <taxon>Pseudomonadati</taxon>
        <taxon>Bacteroidota</taxon>
        <taxon>Cytophagia</taxon>
        <taxon>Cytophagales</taxon>
        <taxon>Hymenobacteraceae</taxon>
        <taxon>Rufibacter</taxon>
    </lineage>
</organism>
<gene>
    <name evidence="2" type="ORF">ACFQHR_11845</name>
</gene>
<evidence type="ECO:0000256" key="1">
    <source>
        <dbReference type="SAM" id="SignalP"/>
    </source>
</evidence>
<evidence type="ECO:0000313" key="3">
    <source>
        <dbReference type="Proteomes" id="UP001596405"/>
    </source>
</evidence>
<feature type="signal peptide" evidence="1">
    <location>
        <begin position="1"/>
        <end position="24"/>
    </location>
</feature>
<name>A0ABW2DL10_9BACT</name>
<feature type="chain" id="PRO_5047107999" description="Adhesin domain-containing protein" evidence="1">
    <location>
        <begin position="25"/>
        <end position="436"/>
    </location>
</feature>
<dbReference type="Proteomes" id="UP001596405">
    <property type="component" value="Unassembled WGS sequence"/>
</dbReference>
<dbReference type="RefSeq" id="WP_153042085.1">
    <property type="nucleotide sequence ID" value="NZ_JBHSYQ010000005.1"/>
</dbReference>
<evidence type="ECO:0000313" key="2">
    <source>
        <dbReference type="EMBL" id="MFC6998320.1"/>
    </source>
</evidence>
<reference evidence="3" key="1">
    <citation type="journal article" date="2019" name="Int. J. Syst. Evol. Microbiol.">
        <title>The Global Catalogue of Microorganisms (GCM) 10K type strain sequencing project: providing services to taxonomists for standard genome sequencing and annotation.</title>
        <authorList>
            <consortium name="The Broad Institute Genomics Platform"/>
            <consortium name="The Broad Institute Genome Sequencing Center for Infectious Disease"/>
            <person name="Wu L."/>
            <person name="Ma J."/>
        </authorList>
    </citation>
    <scope>NUCLEOTIDE SEQUENCE [LARGE SCALE GENOMIC DNA]</scope>
    <source>
        <strain evidence="3">CGMCC 4.7393</strain>
    </source>
</reference>
<dbReference type="EMBL" id="JBHSYQ010000005">
    <property type="protein sequence ID" value="MFC6998320.1"/>
    <property type="molecule type" value="Genomic_DNA"/>
</dbReference>
<keyword evidence="1" id="KW-0732">Signal</keyword>